<feature type="signal peptide" evidence="1">
    <location>
        <begin position="1"/>
        <end position="22"/>
    </location>
</feature>
<comment type="caution">
    <text evidence="2">The sequence shown here is derived from an EMBL/GenBank/DDBJ whole genome shotgun (WGS) entry which is preliminary data.</text>
</comment>
<keyword evidence="3" id="KW-1185">Reference proteome</keyword>
<dbReference type="AlphaFoldDB" id="A0A7W2EVQ8"/>
<evidence type="ECO:0000313" key="2">
    <source>
        <dbReference type="EMBL" id="MBA5639513.1"/>
    </source>
</evidence>
<dbReference type="GO" id="GO:0004252">
    <property type="term" value="F:serine-type endopeptidase activity"/>
    <property type="evidence" value="ECO:0007669"/>
    <property type="project" value="InterPro"/>
</dbReference>
<dbReference type="SMART" id="SM00671">
    <property type="entry name" value="SEL1"/>
    <property type="match status" value="6"/>
</dbReference>
<dbReference type="InterPro" id="IPR011990">
    <property type="entry name" value="TPR-like_helical_dom_sf"/>
</dbReference>
<dbReference type="SUPFAM" id="SSF50494">
    <property type="entry name" value="Trypsin-like serine proteases"/>
    <property type="match status" value="1"/>
</dbReference>
<proteinExistence type="predicted"/>
<dbReference type="Gene3D" id="1.25.40.10">
    <property type="entry name" value="Tetratricopeptide repeat domain"/>
    <property type="match status" value="2"/>
</dbReference>
<dbReference type="PRINTS" id="PR00834">
    <property type="entry name" value="PROTEASES2C"/>
</dbReference>
<evidence type="ECO:0000313" key="3">
    <source>
        <dbReference type="Proteomes" id="UP000534388"/>
    </source>
</evidence>
<keyword evidence="1" id="KW-0732">Signal</keyword>
<protein>
    <submittedName>
        <fullName evidence="2">SEL1-like repeat protein</fullName>
    </submittedName>
</protein>
<dbReference type="SUPFAM" id="SSF81901">
    <property type="entry name" value="HCP-like"/>
    <property type="match status" value="2"/>
</dbReference>
<gene>
    <name evidence="2" type="ORF">H3H37_20855</name>
</gene>
<dbReference type="GO" id="GO:0006508">
    <property type="term" value="P:proteolysis"/>
    <property type="evidence" value="ECO:0007669"/>
    <property type="project" value="InterPro"/>
</dbReference>
<name>A0A7W2EVQ8_9BURK</name>
<dbReference type="EMBL" id="JACEZT010000016">
    <property type="protein sequence ID" value="MBA5639513.1"/>
    <property type="molecule type" value="Genomic_DNA"/>
</dbReference>
<feature type="chain" id="PRO_5030942471" evidence="1">
    <location>
        <begin position="23"/>
        <end position="551"/>
    </location>
</feature>
<dbReference type="InterPro" id="IPR006597">
    <property type="entry name" value="Sel1-like"/>
</dbReference>
<dbReference type="InterPro" id="IPR001940">
    <property type="entry name" value="Peptidase_S1C"/>
</dbReference>
<dbReference type="Gene3D" id="2.40.10.10">
    <property type="entry name" value="Trypsin-like serine proteases"/>
    <property type="match status" value="2"/>
</dbReference>
<accession>A0A7W2EVQ8</accession>
<dbReference type="InterPro" id="IPR050767">
    <property type="entry name" value="Sel1_AlgK"/>
</dbReference>
<dbReference type="Pfam" id="PF08238">
    <property type="entry name" value="Sel1"/>
    <property type="match status" value="6"/>
</dbReference>
<reference evidence="2 3" key="1">
    <citation type="submission" date="2020-07" db="EMBL/GenBank/DDBJ databases">
        <title>Novel species isolated from subtropical streams in China.</title>
        <authorList>
            <person name="Lu H."/>
        </authorList>
    </citation>
    <scope>NUCLEOTIDE SEQUENCE [LARGE SCALE GENOMIC DNA]</scope>
    <source>
        <strain evidence="2 3">LX20W</strain>
    </source>
</reference>
<dbReference type="InterPro" id="IPR009003">
    <property type="entry name" value="Peptidase_S1_PA"/>
</dbReference>
<dbReference type="Proteomes" id="UP000534388">
    <property type="component" value="Unassembled WGS sequence"/>
</dbReference>
<organism evidence="2 3">
    <name type="scientific">Rugamonas brunnea</name>
    <dbReference type="NCBI Taxonomy" id="2758569"/>
    <lineage>
        <taxon>Bacteria</taxon>
        <taxon>Pseudomonadati</taxon>
        <taxon>Pseudomonadota</taxon>
        <taxon>Betaproteobacteria</taxon>
        <taxon>Burkholderiales</taxon>
        <taxon>Oxalobacteraceae</taxon>
        <taxon>Telluria group</taxon>
        <taxon>Rugamonas</taxon>
    </lineage>
</organism>
<dbReference type="PANTHER" id="PTHR11102">
    <property type="entry name" value="SEL-1-LIKE PROTEIN"/>
    <property type="match status" value="1"/>
</dbReference>
<dbReference type="InterPro" id="IPR043504">
    <property type="entry name" value="Peptidase_S1_PA_chymotrypsin"/>
</dbReference>
<sequence>MKRISCGLVLSALLSAALPAHAQDADLVAAKEAIKKRDFAGAAKLLQPLVDKDDPKAMVMMGQLRLAGQGVIKDEGIAVGLFKKGADAGDPEAIFLYARQLHLGNGLPQDETRAIALYKKAGDLGNAEAQLWYGISLYRGLGGMPPDKAGALPWLRRAAEQGDAAAQNWMGDFYKDGGLVEKDPYQSLSWYRKAALQMQPVAQRNVGLAYARGSGVARDDGEALKWLLSAAYFRDSVAQDWVGYFYESGRAGLVPDLVAAHMWYTLARARDPQNNSAKTNIERVTPKLSPAQLTESQTKAKQWPTVAELTKAIAATDAAKALAEANATAANAAKNPTTGGKSGSGFVVGMGTSYVVSNHHVVKDCKSIKIMPFDLPAVLREKDERNDLALLSVANLRAPSLKLRAGRGVRPGDELVTLGYPLAGLLAAGASVSTGTLTALGGLNNDTSQFQMSVPTQPGNSGGPVLDSHGQLVGVVVAQINAIRVGQATGNIPQNINFAINTATLSSFLDASNVDYGTSQLQQDPKAKHLNAADIGSMARRSTVKVECAMN</sequence>
<dbReference type="RefSeq" id="WP_182166094.1">
    <property type="nucleotide sequence ID" value="NZ_JACEZT010000016.1"/>
</dbReference>
<evidence type="ECO:0000256" key="1">
    <source>
        <dbReference type="SAM" id="SignalP"/>
    </source>
</evidence>
<dbReference type="PANTHER" id="PTHR11102:SF160">
    <property type="entry name" value="ERAD-ASSOCIATED E3 UBIQUITIN-PROTEIN LIGASE COMPONENT HRD3"/>
    <property type="match status" value="1"/>
</dbReference>
<dbReference type="Pfam" id="PF13365">
    <property type="entry name" value="Trypsin_2"/>
    <property type="match status" value="1"/>
</dbReference>